<sequence>MRLWSSSVLDYALSPSIGYTCGLLKAEKGVFLGDLLALIRQKQASLIDLPLIGGKYTWGNNRDEPTFVRLDRFLLSSDFEEAFPNIVQKLLNKSLSDHNAILLCEEVINWGPKPFRAFNFWCNEKGVGRLEGAVDISHIQFADDLLIFLWRRFLEELGGWDRLCLGFFFDRVLGTATRTFALACNKVGRISEFGSKGATGWCWSIHLRRNLFDWEQPQWNELLVCFQNFNFSSLDRDGVCWKGSSDDTFSVRSLRKIIDKNLRGDPIWKDIVWRGFAPPKVEIFMWQVIWNRVPVHTELILHRDPRYFSKPGMLQPKRARRNGWIFLVKLRIASWLLAKFPNDSVSVESLMADFSLATNLILYVNRESSKSGIGGLLRDESGMILMEFSEASSLSLLALVELEAINFGISNFLTTSWSLTHRLIVESDCKMVVDWINGMVEPPTIVANEVIETLKLMFAKGMCLKLIPSSFDSFKSVLLISVRKRTLEEALERRFAVAKAKLLQQKKNDKTFVEEDGKGTPRRNSSFLNTLIATSSNSSSKKGNFPFLGPSISQVF</sequence>
<feature type="domain" description="Reverse transcriptase zinc-binding" evidence="2">
    <location>
        <begin position="249"/>
        <end position="300"/>
    </location>
</feature>
<evidence type="ECO:0000259" key="2">
    <source>
        <dbReference type="Pfam" id="PF13966"/>
    </source>
</evidence>
<keyword evidence="4" id="KW-1185">Reference proteome</keyword>
<evidence type="ECO:0008006" key="5">
    <source>
        <dbReference type="Google" id="ProtNLM"/>
    </source>
</evidence>
<proteinExistence type="predicted"/>
<gene>
    <name evidence="3" type="ORF">V6N11_044571</name>
</gene>
<dbReference type="InterPro" id="IPR002156">
    <property type="entry name" value="RNaseH_domain"/>
</dbReference>
<dbReference type="InterPro" id="IPR044730">
    <property type="entry name" value="RNase_H-like_dom_plant"/>
</dbReference>
<organism evidence="3 4">
    <name type="scientific">Hibiscus sabdariffa</name>
    <name type="common">roselle</name>
    <dbReference type="NCBI Taxonomy" id="183260"/>
    <lineage>
        <taxon>Eukaryota</taxon>
        <taxon>Viridiplantae</taxon>
        <taxon>Streptophyta</taxon>
        <taxon>Embryophyta</taxon>
        <taxon>Tracheophyta</taxon>
        <taxon>Spermatophyta</taxon>
        <taxon>Magnoliopsida</taxon>
        <taxon>eudicotyledons</taxon>
        <taxon>Gunneridae</taxon>
        <taxon>Pentapetalae</taxon>
        <taxon>rosids</taxon>
        <taxon>malvids</taxon>
        <taxon>Malvales</taxon>
        <taxon>Malvaceae</taxon>
        <taxon>Malvoideae</taxon>
        <taxon>Hibiscus</taxon>
    </lineage>
</organism>
<feature type="domain" description="RNase H type-1" evidence="1">
    <location>
        <begin position="365"/>
        <end position="441"/>
    </location>
</feature>
<accession>A0ABR2NBQ0</accession>
<dbReference type="InterPro" id="IPR026960">
    <property type="entry name" value="RVT-Znf"/>
</dbReference>
<dbReference type="CDD" id="cd06222">
    <property type="entry name" value="RNase_H_like"/>
    <property type="match status" value="1"/>
</dbReference>
<dbReference type="PANTHER" id="PTHR33710">
    <property type="entry name" value="BNAC02G09200D PROTEIN"/>
    <property type="match status" value="1"/>
</dbReference>
<dbReference type="Pfam" id="PF13966">
    <property type="entry name" value="zf-RVT"/>
    <property type="match status" value="1"/>
</dbReference>
<dbReference type="PANTHER" id="PTHR33710:SF64">
    <property type="entry name" value="ENDONUCLEASE_EXONUCLEASE_PHOSPHATASE DOMAIN-CONTAINING PROTEIN"/>
    <property type="match status" value="1"/>
</dbReference>
<dbReference type="SUPFAM" id="SSF56219">
    <property type="entry name" value="DNase I-like"/>
    <property type="match status" value="1"/>
</dbReference>
<protein>
    <recommendedName>
        <fullName evidence="5">Reverse transcriptase zinc-binding domain-containing protein</fullName>
    </recommendedName>
</protein>
<dbReference type="EMBL" id="JBBPBN010000182">
    <property type="protein sequence ID" value="KAK8973596.1"/>
    <property type="molecule type" value="Genomic_DNA"/>
</dbReference>
<name>A0ABR2NBQ0_9ROSI</name>
<dbReference type="Proteomes" id="UP001396334">
    <property type="component" value="Unassembled WGS sequence"/>
</dbReference>
<reference evidence="3 4" key="1">
    <citation type="journal article" date="2024" name="G3 (Bethesda)">
        <title>Genome assembly of Hibiscus sabdariffa L. provides insights into metabolisms of medicinal natural products.</title>
        <authorList>
            <person name="Kim T."/>
        </authorList>
    </citation>
    <scope>NUCLEOTIDE SEQUENCE [LARGE SCALE GENOMIC DNA]</scope>
    <source>
        <strain evidence="3">TK-2024</strain>
        <tissue evidence="3">Old leaves</tissue>
    </source>
</reference>
<dbReference type="InterPro" id="IPR036691">
    <property type="entry name" value="Endo/exonu/phosph_ase_sf"/>
</dbReference>
<evidence type="ECO:0000313" key="4">
    <source>
        <dbReference type="Proteomes" id="UP001396334"/>
    </source>
</evidence>
<dbReference type="Pfam" id="PF13456">
    <property type="entry name" value="RVT_3"/>
    <property type="match status" value="1"/>
</dbReference>
<evidence type="ECO:0000313" key="3">
    <source>
        <dbReference type="EMBL" id="KAK8973596.1"/>
    </source>
</evidence>
<evidence type="ECO:0000259" key="1">
    <source>
        <dbReference type="Pfam" id="PF13456"/>
    </source>
</evidence>
<comment type="caution">
    <text evidence="3">The sequence shown here is derived from an EMBL/GenBank/DDBJ whole genome shotgun (WGS) entry which is preliminary data.</text>
</comment>